<evidence type="ECO:0000313" key="2">
    <source>
        <dbReference type="EMBL" id="MFC4195378.1"/>
    </source>
</evidence>
<accession>A0ABV8NI05</accession>
<dbReference type="InterPro" id="IPR001173">
    <property type="entry name" value="Glyco_trans_2-like"/>
</dbReference>
<dbReference type="PANTHER" id="PTHR22916:SF65">
    <property type="entry name" value="SLR1065 PROTEIN"/>
    <property type="match status" value="1"/>
</dbReference>
<feature type="domain" description="Glycosyltransferase 2-like" evidence="1">
    <location>
        <begin position="4"/>
        <end position="137"/>
    </location>
</feature>
<organism evidence="2 3">
    <name type="scientific">Pedobacter jamesrossensis</name>
    <dbReference type="NCBI Taxonomy" id="1908238"/>
    <lineage>
        <taxon>Bacteria</taxon>
        <taxon>Pseudomonadati</taxon>
        <taxon>Bacteroidota</taxon>
        <taxon>Sphingobacteriia</taxon>
        <taxon>Sphingobacteriales</taxon>
        <taxon>Sphingobacteriaceae</taxon>
        <taxon>Pedobacter</taxon>
    </lineage>
</organism>
<keyword evidence="2" id="KW-0328">Glycosyltransferase</keyword>
<dbReference type="GO" id="GO:0016757">
    <property type="term" value="F:glycosyltransferase activity"/>
    <property type="evidence" value="ECO:0007669"/>
    <property type="project" value="UniProtKB-KW"/>
</dbReference>
<protein>
    <submittedName>
        <fullName evidence="2">Glycosyltransferase family 2 protein</fullName>
        <ecNumber evidence="2">2.4.-.-</ecNumber>
    </submittedName>
</protein>
<dbReference type="EMBL" id="JBHSBY010000009">
    <property type="protein sequence ID" value="MFC4195378.1"/>
    <property type="molecule type" value="Genomic_DNA"/>
</dbReference>
<keyword evidence="3" id="KW-1185">Reference proteome</keyword>
<dbReference type="Proteomes" id="UP001595792">
    <property type="component" value="Unassembled WGS sequence"/>
</dbReference>
<evidence type="ECO:0000259" key="1">
    <source>
        <dbReference type="Pfam" id="PF00535"/>
    </source>
</evidence>
<proteinExistence type="predicted"/>
<dbReference type="RefSeq" id="WP_378958682.1">
    <property type="nucleotide sequence ID" value="NZ_JBHRXC010000016.1"/>
</dbReference>
<keyword evidence="2" id="KW-0808">Transferase</keyword>
<evidence type="ECO:0000313" key="3">
    <source>
        <dbReference type="Proteomes" id="UP001595792"/>
    </source>
</evidence>
<reference evidence="3" key="1">
    <citation type="journal article" date="2019" name="Int. J. Syst. Evol. Microbiol.">
        <title>The Global Catalogue of Microorganisms (GCM) 10K type strain sequencing project: providing services to taxonomists for standard genome sequencing and annotation.</title>
        <authorList>
            <consortium name="The Broad Institute Genomics Platform"/>
            <consortium name="The Broad Institute Genome Sequencing Center for Infectious Disease"/>
            <person name="Wu L."/>
            <person name="Ma J."/>
        </authorList>
    </citation>
    <scope>NUCLEOTIDE SEQUENCE [LARGE SCALE GENOMIC DNA]</scope>
    <source>
        <strain evidence="3">CCM 8689</strain>
    </source>
</reference>
<dbReference type="CDD" id="cd06433">
    <property type="entry name" value="GT_2_WfgS_like"/>
    <property type="match status" value="1"/>
</dbReference>
<comment type="caution">
    <text evidence="2">The sequence shown here is derived from an EMBL/GenBank/DDBJ whole genome shotgun (WGS) entry which is preliminary data.</text>
</comment>
<name>A0ABV8NI05_9SPHI</name>
<dbReference type="EC" id="2.4.-.-" evidence="2"/>
<dbReference type="InterPro" id="IPR029044">
    <property type="entry name" value="Nucleotide-diphossugar_trans"/>
</dbReference>
<sequence>MKISVLTPSFNSGKYLKRAIKSVLIQNYKDFEHIIVDSASTDDTLSIVKEYTHIKFLSEKDDGQSDAMNKAFRMSSGDVIVYLNADDEFLPEAFNTIELAFKNNENADIVVGNLIFKSGNKSSLRIPSISYKKVLQYWLNLFPNNPVSYFYKRNVQLLIGDFPIDDHYSMDIWFLLKAYQRFKLVKIDKTLGVFHSDGLNKTTTINLGQNLHNAIKKHLKNDNPLMFPYFYFKFITARFK</sequence>
<dbReference type="SUPFAM" id="SSF53448">
    <property type="entry name" value="Nucleotide-diphospho-sugar transferases"/>
    <property type="match status" value="1"/>
</dbReference>
<dbReference type="PANTHER" id="PTHR22916">
    <property type="entry name" value="GLYCOSYLTRANSFERASE"/>
    <property type="match status" value="1"/>
</dbReference>
<dbReference type="Gene3D" id="3.90.550.10">
    <property type="entry name" value="Spore Coat Polysaccharide Biosynthesis Protein SpsA, Chain A"/>
    <property type="match status" value="1"/>
</dbReference>
<dbReference type="Pfam" id="PF00535">
    <property type="entry name" value="Glycos_transf_2"/>
    <property type="match status" value="1"/>
</dbReference>
<gene>
    <name evidence="2" type="ORF">ACFOUY_01550</name>
</gene>